<dbReference type="STRING" id="702745.SAMN05421818_1251"/>
<evidence type="ECO:0000313" key="2">
    <source>
        <dbReference type="Proteomes" id="UP000243588"/>
    </source>
</evidence>
<proteinExistence type="predicted"/>
<protein>
    <submittedName>
        <fullName evidence="1">Uncharacterized protein</fullName>
    </submittedName>
</protein>
<evidence type="ECO:0000313" key="1">
    <source>
        <dbReference type="EMBL" id="SDH91660.1"/>
    </source>
</evidence>
<organism evidence="1 2">
    <name type="scientific">Myroides phaeus</name>
    <dbReference type="NCBI Taxonomy" id="702745"/>
    <lineage>
        <taxon>Bacteria</taxon>
        <taxon>Pseudomonadati</taxon>
        <taxon>Bacteroidota</taxon>
        <taxon>Flavobacteriia</taxon>
        <taxon>Flavobacteriales</taxon>
        <taxon>Flavobacteriaceae</taxon>
        <taxon>Myroides</taxon>
    </lineage>
</organism>
<dbReference type="Proteomes" id="UP000243588">
    <property type="component" value="Unassembled WGS sequence"/>
</dbReference>
<dbReference type="EMBL" id="FNDQ01000025">
    <property type="protein sequence ID" value="SDH91660.1"/>
    <property type="molecule type" value="Genomic_DNA"/>
</dbReference>
<reference evidence="2" key="1">
    <citation type="submission" date="2016-10" db="EMBL/GenBank/DDBJ databases">
        <authorList>
            <person name="Varghese N."/>
            <person name="Submissions S."/>
        </authorList>
    </citation>
    <scope>NUCLEOTIDE SEQUENCE [LARGE SCALE GENOMIC DNA]</scope>
    <source>
        <strain evidence="2">DSM 23313</strain>
    </source>
</reference>
<accession>A0A1G8GBG9</accession>
<name>A0A1G8GBG9_9FLAO</name>
<gene>
    <name evidence="1" type="ORF">SAMN05421818_1251</name>
</gene>
<sequence length="2546" mass="264154">MVDKDGDVYYAVILQENAKNESIAVESKDGKLDASSVLFITDSDGDRIDIALSELNIVSTLKDIGEGKFEYVDEKGDVVVVDIPESVVNNIDTILKVTEVQDSIYNTIATKGQKINTDSIIAVKNGDKAVLSEITLSINDHSITKDKLIATVADAGKALVVNDEGKLHYAILDGKNTVISTFVVDGDNLTITDSEDDSFPVPLSDINIDTYIDNNGKGNYTYYNEAKTPYVIEVVTDVVNNIQTILGDKTVQENIYNTVASQGRKLSSNNNIIEVSGGENAVLNNVILSVKDKSITKDKLIATIADAGKVLMVDDKGEFYYAKIADENTKNKAFAVTKIGGELNKNSEFSLEDTDKHKVNIKLSELNIVTTLVKGGDGKYTYTDEQGVTSTIDIPADVIENITTILGNEIVQNSIYNTVANQGKELKTDASLKVEGVANKALLSELTIKVDTGGIKNEHIANRAVTQDKISAIGAVNGAILVSEGGIDNAMAKFESAETVVSRVAKGDIVESESIAVEGGKDVLFGQASKDAKLSLKSGGVKNEHLADKSVTKEKIDSKDAGKNTVLTADGNGNVTYQAVTSDMISTAEKLSTTGPIKVSNEDNKATLQPITVSLEKGGITNEYIGNKSVTADKISSKVVTGNAKKGEVLSADGDGNVIYSPIEKIIAPKAGNLQSDGIISISGKTEALGDSNGEKAVLKDIYLAITDKGITTEKLADKAVTTVQLNAEGASKNSVLTVVEGDKVAYQAITGDMITTAGEIKTDGIVSVDNGANKVLSDVTLGITDKTVTATKLVGPTGTANLVATTDATGTVTYKAVTSDMVTGAGNITTDNVVTVVNGIGKVLSDVELGLADTSITTAKLVDKAVTTDKISSVVAGKTVAGNQVLTADGQGGTYYKAVDTIFNEKSAKLSTTGPIVVDKTDNKATLQPVNISLADKGVTNKFIGDNAVTTDKIGSGTAADKTILTADGQGNVAYKSFGELQETGSLKADNSISVSSDTQKAILGKDITLKVNERGIQTDHIDFKAVTTDRISSKDITATTVANFAQGDILTADGSGGVAFQPVSNAVKSSMKGDIVGNESIEVEGGENVLFGADDKKTTLSLKTGGVKSAHLAAGSVVESKIATSAVTADKVANQAVTNTKLFGGNVAGVDNRVAISDADGNVTYKQITTDVISSKGNLSGDAIITVDNGINKTLGNVNLSVKDNSIEASKLKSTGATVGTVATADGNGNVSYQPITSASITGKGNITTDDVVTVENGTGTVLSNVKLGLADASITSAKLAKDAVITDKIVNSAVTTAKIGDKNVTIDKLGSEEGEGKILVTDGKGGFVYSTVAAEQTEAHDITTDGIIGFGDGKDGKGVVLQDINLKINEYSITKNKLSSKEDNSDDFIGKDHVLVTNGAGGFDYVSKDAVLDGGKDLLLSPALQFTKGNGLNIVLAEAEIDVANQGITTTKLADKAVTTEKISSEGAVANTVLTADGSGNVAYKGVGELVFDQGENLTADGSISVTADNKALLKATEIKIANQGVGNEHIKVGAIKTAQLADNVVTTAKINPEGAAENTVLTVTAGDKVAYKGMDELVFNQGEALSGNGAIEVKDGDKSLLKTASIDIKKEGVQTEHLKDKAVTASKISSGDETINHVLISDGDGGAKFTAINNLINVDGKNLSETANGAIEITGGTKAVLKDVSIGVRNGGITNAKIADKNITATKMNSETSSMGTVLTALGDGEAKYLPLNTNAKTLGSDASIIVTNGDQSVLNDVKIEVATAGIENKHIAASAVKTTQLADKAVTAAKISSKKGATTNEVANTVLTADGSGNVAYKAVSEIITKGDLGSTDSTIKVTNGNGAVLTNVDLAINDSSILGKHIVNQQVDATKLGAPKTANLIPVSNVDGTVEYKAIKAVVDNNAEDLVLGNALEFNDNTTGKKAVNSAVNIQVKAEGITTDLLAGNAVTNGKLADNAVSTSKIVTNAITTDKLGNAAVTSEKLGESAVSESKLANGAVTNTKLATRAVTVDKVSTVLPTGNAATDAVLSADGKGGAVYKSLGTLVGDHGQDLKADGSIEVASGNKALIKETEIKIATEGVATKHLQNNSVTKEKISSKVGDGNAVANTVLTAKGDGTVSYKGMDELVFDNGKAVTSTENSIKIESGDKAVLKPMRLDIANSGIQAKHLAEKSVTPDKINSTGKPENHFLVSDGNGATTFKDINSMLELGGAELSGSGAIEVTDGDHALLNAASIDVRDGGITTEKIADGAIVNEKIAYKTIDPDKIRSVENDSLGVIRADGKGGAVFKKGKKLSLAHPLQFGELESNQHVLLSPLSIKLAPLGITSNFIGYRAVTYDKISSGEFAKGTFLIADGKGGAEYGIPKDYGKALTSSDNSIVVDNGIYALVDPASIKIADGGVKEKHIGEKEIPDSKISSVNKNQGTVLVADGKGGASFQELKAAMPKFFYMPSIVLEVKANETITKDIYADYFRQFSAPMFSSVGIDGKLPVLPANELNYHITYYDTSVFEIVSLSKEGILVYKVKGDGVVTGKTFMNIVLEVK</sequence>
<keyword evidence="2" id="KW-1185">Reference proteome</keyword>